<dbReference type="PROSITE" id="PS51009">
    <property type="entry name" value="CYTCII"/>
    <property type="match status" value="1"/>
</dbReference>
<dbReference type="AlphaFoldDB" id="A0A1X3DEL8"/>
<feature type="region of interest" description="Disordered" evidence="1">
    <location>
        <begin position="90"/>
        <end position="115"/>
    </location>
</feature>
<dbReference type="GO" id="GO:0020037">
    <property type="term" value="F:heme binding"/>
    <property type="evidence" value="ECO:0007669"/>
    <property type="project" value="InterPro"/>
</dbReference>
<dbReference type="InterPro" id="IPR002321">
    <property type="entry name" value="Cyt_c_II"/>
</dbReference>
<feature type="signal peptide" evidence="2">
    <location>
        <begin position="1"/>
        <end position="18"/>
    </location>
</feature>
<evidence type="ECO:0000313" key="4">
    <source>
        <dbReference type="Proteomes" id="UP000193303"/>
    </source>
</evidence>
<dbReference type="RefSeq" id="WP_085360320.1">
    <property type="nucleotide sequence ID" value="NZ_MTAB01000028.1"/>
</dbReference>
<dbReference type="EMBL" id="MTAB01000028">
    <property type="protein sequence ID" value="OSI18152.1"/>
    <property type="molecule type" value="Genomic_DNA"/>
</dbReference>
<dbReference type="PROSITE" id="PS51257">
    <property type="entry name" value="PROKAR_LIPOPROTEIN"/>
    <property type="match status" value="1"/>
</dbReference>
<dbReference type="STRING" id="1931275.BV914_09250"/>
<name>A0A1X3DEL8_9NEIS</name>
<dbReference type="Pfam" id="PF01322">
    <property type="entry name" value="Cytochrom_C_2"/>
    <property type="match status" value="1"/>
</dbReference>
<gene>
    <name evidence="3" type="ORF">BV912_10280</name>
</gene>
<evidence type="ECO:0000256" key="2">
    <source>
        <dbReference type="SAM" id="SignalP"/>
    </source>
</evidence>
<dbReference type="Gene3D" id="1.20.120.10">
    <property type="entry name" value="Cytochrome c/b562"/>
    <property type="match status" value="1"/>
</dbReference>
<dbReference type="SUPFAM" id="SSF47175">
    <property type="entry name" value="Cytochromes"/>
    <property type="match status" value="1"/>
</dbReference>
<dbReference type="InterPro" id="IPR015984">
    <property type="entry name" value="Cyt_c_prime_subgr"/>
</dbReference>
<accession>A0A1X3DEL8</accession>
<dbReference type="PRINTS" id="PR00608">
    <property type="entry name" value="CYTCHROMECII"/>
</dbReference>
<dbReference type="Proteomes" id="UP000193303">
    <property type="component" value="Unassembled WGS sequence"/>
</dbReference>
<dbReference type="GO" id="GO:0022900">
    <property type="term" value="P:electron transport chain"/>
    <property type="evidence" value="ECO:0007669"/>
    <property type="project" value="InterPro"/>
</dbReference>
<evidence type="ECO:0000256" key="1">
    <source>
        <dbReference type="SAM" id="MobiDB-lite"/>
    </source>
</evidence>
<dbReference type="GO" id="GO:0005506">
    <property type="term" value="F:iron ion binding"/>
    <property type="evidence" value="ECO:0007669"/>
    <property type="project" value="InterPro"/>
</dbReference>
<proteinExistence type="predicted"/>
<sequence>MNKSLYTLGTLAALTLLAACGGQNNNAQAPAAADTASAAAAAGAKASIEQREQLMENYKKQMGTMAKMVKDEAPFDAAAFQQAADNLDADAGKPWEHYTPESAKEESEAKPEIWSKPDEFKKEIDKFTAATAALKVAAASGKLDDVKKPFGEVGQSCKSCHDSFRKE</sequence>
<dbReference type="GO" id="GO:0009055">
    <property type="term" value="F:electron transfer activity"/>
    <property type="evidence" value="ECO:0007669"/>
    <property type="project" value="InterPro"/>
</dbReference>
<keyword evidence="2" id="KW-0732">Signal</keyword>
<organism evidence="3 4">
    <name type="scientific">Neisseria dumasiana</name>
    <dbReference type="NCBI Taxonomy" id="1931275"/>
    <lineage>
        <taxon>Bacteria</taxon>
        <taxon>Pseudomonadati</taxon>
        <taxon>Pseudomonadota</taxon>
        <taxon>Betaproteobacteria</taxon>
        <taxon>Neisseriales</taxon>
        <taxon>Neisseriaceae</taxon>
        <taxon>Neisseria</taxon>
    </lineage>
</organism>
<evidence type="ECO:0000313" key="3">
    <source>
        <dbReference type="EMBL" id="OSI18152.1"/>
    </source>
</evidence>
<feature type="chain" id="PRO_5010867573" evidence="2">
    <location>
        <begin position="19"/>
        <end position="167"/>
    </location>
</feature>
<reference evidence="4" key="1">
    <citation type="submission" date="2017-01" db="EMBL/GenBank/DDBJ databases">
        <authorList>
            <person name="Mah S.A."/>
            <person name="Swanson W.J."/>
            <person name="Moy G.W."/>
            <person name="Vacquier V.D."/>
        </authorList>
    </citation>
    <scope>NUCLEOTIDE SEQUENCE [LARGE SCALE GENOMIC DNA]</scope>
    <source>
        <strain evidence="4">124861</strain>
    </source>
</reference>
<dbReference type="InterPro" id="IPR010980">
    <property type="entry name" value="Cyt_c/b562"/>
</dbReference>
<protein>
    <submittedName>
        <fullName evidence="3">Cytochrome C</fullName>
    </submittedName>
</protein>
<comment type="caution">
    <text evidence="3">The sequence shown here is derived from an EMBL/GenBank/DDBJ whole genome shotgun (WGS) entry which is preliminary data.</text>
</comment>